<dbReference type="SMART" id="SM00450">
    <property type="entry name" value="RHOD"/>
    <property type="match status" value="1"/>
</dbReference>
<dbReference type="Pfam" id="PF00581">
    <property type="entry name" value="Rhodanese"/>
    <property type="match status" value="1"/>
</dbReference>
<evidence type="ECO:0000313" key="3">
    <source>
        <dbReference type="EMBL" id="RZT89520.1"/>
    </source>
</evidence>
<dbReference type="PANTHER" id="PTHR45431">
    <property type="entry name" value="RHODANESE-LIKE DOMAIN-CONTAINING PROTEIN 15, CHLOROPLASTIC"/>
    <property type="match status" value="1"/>
</dbReference>
<feature type="compositionally biased region" description="Low complexity" evidence="1">
    <location>
        <begin position="24"/>
        <end position="35"/>
    </location>
</feature>
<reference evidence="3 4" key="1">
    <citation type="submission" date="2019-02" db="EMBL/GenBank/DDBJ databases">
        <title>Genomic Encyclopedia of Type Strains, Phase IV (KMG-IV): sequencing the most valuable type-strain genomes for metagenomic binning, comparative biology and taxonomic classification.</title>
        <authorList>
            <person name="Goeker M."/>
        </authorList>
    </citation>
    <scope>NUCLEOTIDE SEQUENCE [LARGE SCALE GENOMIC DNA]</scope>
    <source>
        <strain evidence="3 4">DSM 21223</strain>
    </source>
</reference>
<name>A0ABY0IPL4_9RHOO</name>
<accession>A0ABY0IPL4</accession>
<sequence length="180" mass="18992">MPVQALSTAFANGAAPSRHAGAQASSAPAPSATTSHPILERARATAQAQGTPYAGGVTPKEAWELFSSGAAALVDVRTAEERKFVGHVPDTLHVAWATGTALNRNPRFVKELEAKVKKDQPVLLLCRSGKRSALAAEAAAKAGFTQVYNILEGFEGDLDEQQQRGALGGWRHAALPWVQD</sequence>
<evidence type="ECO:0000256" key="1">
    <source>
        <dbReference type="SAM" id="MobiDB-lite"/>
    </source>
</evidence>
<feature type="domain" description="Rhodanese" evidence="2">
    <location>
        <begin position="67"/>
        <end position="166"/>
    </location>
</feature>
<proteinExistence type="predicted"/>
<organism evidence="3 4">
    <name type="scientific">Azospira oryzae</name>
    <dbReference type="NCBI Taxonomy" id="146939"/>
    <lineage>
        <taxon>Bacteria</taxon>
        <taxon>Pseudomonadati</taxon>
        <taxon>Pseudomonadota</taxon>
        <taxon>Betaproteobacteria</taxon>
        <taxon>Rhodocyclales</taxon>
        <taxon>Rhodocyclaceae</taxon>
        <taxon>Azospira</taxon>
    </lineage>
</organism>
<evidence type="ECO:0000259" key="2">
    <source>
        <dbReference type="PROSITE" id="PS50206"/>
    </source>
</evidence>
<dbReference type="RefSeq" id="WP_130458264.1">
    <property type="nucleotide sequence ID" value="NZ_SHKM01000001.1"/>
</dbReference>
<protein>
    <submittedName>
        <fullName evidence="3">Thiosulfate sulfurtransferase</fullName>
    </submittedName>
</protein>
<dbReference type="PROSITE" id="PS50206">
    <property type="entry name" value="RHODANESE_3"/>
    <property type="match status" value="1"/>
</dbReference>
<dbReference type="Gene3D" id="3.40.250.10">
    <property type="entry name" value="Rhodanese-like domain"/>
    <property type="match status" value="1"/>
</dbReference>
<dbReference type="Proteomes" id="UP000292136">
    <property type="component" value="Unassembled WGS sequence"/>
</dbReference>
<comment type="caution">
    <text evidence="3">The sequence shown here is derived from an EMBL/GenBank/DDBJ whole genome shotgun (WGS) entry which is preliminary data.</text>
</comment>
<dbReference type="SUPFAM" id="SSF52821">
    <property type="entry name" value="Rhodanese/Cell cycle control phosphatase"/>
    <property type="match status" value="1"/>
</dbReference>
<keyword evidence="4" id="KW-1185">Reference proteome</keyword>
<feature type="region of interest" description="Disordered" evidence="1">
    <location>
        <begin position="12"/>
        <end position="35"/>
    </location>
</feature>
<dbReference type="CDD" id="cd01522">
    <property type="entry name" value="RHOD_1"/>
    <property type="match status" value="1"/>
</dbReference>
<dbReference type="EMBL" id="SHKM01000001">
    <property type="protein sequence ID" value="RZT89520.1"/>
    <property type="molecule type" value="Genomic_DNA"/>
</dbReference>
<dbReference type="InterPro" id="IPR001763">
    <property type="entry name" value="Rhodanese-like_dom"/>
</dbReference>
<gene>
    <name evidence="3" type="ORF">EV678_0306</name>
</gene>
<evidence type="ECO:0000313" key="4">
    <source>
        <dbReference type="Proteomes" id="UP000292136"/>
    </source>
</evidence>
<dbReference type="InterPro" id="IPR036873">
    <property type="entry name" value="Rhodanese-like_dom_sf"/>
</dbReference>
<dbReference type="InterPro" id="IPR052367">
    <property type="entry name" value="Thiosulfate_ST/Rhodanese-like"/>
</dbReference>
<dbReference type="PANTHER" id="PTHR45431:SF3">
    <property type="entry name" value="RHODANESE-LIKE DOMAIN-CONTAINING PROTEIN 15, CHLOROPLASTIC"/>
    <property type="match status" value="1"/>
</dbReference>